<feature type="domain" description="Peptidase M20 dimerisation" evidence="2">
    <location>
        <begin position="199"/>
        <end position="296"/>
    </location>
</feature>
<feature type="binding site" evidence="1">
    <location>
        <position position="176"/>
    </location>
    <ligand>
        <name>Mn(2+)</name>
        <dbReference type="ChEBI" id="CHEBI:29035"/>
        <label>2</label>
    </ligand>
</feature>
<feature type="binding site" evidence="1">
    <location>
        <position position="106"/>
    </location>
    <ligand>
        <name>Mn(2+)</name>
        <dbReference type="ChEBI" id="CHEBI:29035"/>
        <label>2</label>
    </ligand>
</feature>
<dbReference type="InterPro" id="IPR011650">
    <property type="entry name" value="Peptidase_M20_dimer"/>
</dbReference>
<evidence type="ECO:0000313" key="3">
    <source>
        <dbReference type="EMBL" id="OMD36812.1"/>
    </source>
</evidence>
<dbReference type="SUPFAM" id="SSF55031">
    <property type="entry name" value="Bacterial exopeptidase dimerisation domain"/>
    <property type="match status" value="1"/>
</dbReference>
<evidence type="ECO:0000256" key="1">
    <source>
        <dbReference type="PIRSR" id="PIRSR005962-1"/>
    </source>
</evidence>
<proteinExistence type="predicted"/>
<dbReference type="PANTHER" id="PTHR11014">
    <property type="entry name" value="PEPTIDASE M20 FAMILY MEMBER"/>
    <property type="match status" value="1"/>
</dbReference>
<reference evidence="3 4" key="1">
    <citation type="submission" date="2016-10" db="EMBL/GenBank/DDBJ databases">
        <title>Paenibacillus species isolates.</title>
        <authorList>
            <person name="Beno S.M."/>
        </authorList>
    </citation>
    <scope>NUCLEOTIDE SEQUENCE [LARGE SCALE GENOMIC DNA]</scope>
    <source>
        <strain evidence="3 4">FSL H7-0710</strain>
    </source>
</reference>
<dbReference type="PANTHER" id="PTHR11014:SF63">
    <property type="entry name" value="METALLOPEPTIDASE, PUTATIVE (AFU_ORTHOLOGUE AFUA_6G09600)-RELATED"/>
    <property type="match status" value="1"/>
</dbReference>
<dbReference type="Gene3D" id="3.30.70.360">
    <property type="match status" value="1"/>
</dbReference>
<feature type="binding site" evidence="1">
    <location>
        <position position="375"/>
    </location>
    <ligand>
        <name>Mn(2+)</name>
        <dbReference type="ChEBI" id="CHEBI:29035"/>
        <label>2</label>
    </ligand>
</feature>
<protein>
    <submittedName>
        <fullName evidence="3">Amidohydrolase</fullName>
    </submittedName>
</protein>
<dbReference type="SUPFAM" id="SSF53187">
    <property type="entry name" value="Zn-dependent exopeptidases"/>
    <property type="match status" value="1"/>
</dbReference>
<name>A0A1R0XPC8_9BACL</name>
<dbReference type="PIRSF" id="PIRSF005962">
    <property type="entry name" value="Pept_M20D_amidohydro"/>
    <property type="match status" value="1"/>
</dbReference>
<evidence type="ECO:0000313" key="4">
    <source>
        <dbReference type="Proteomes" id="UP000187439"/>
    </source>
</evidence>
<keyword evidence="3" id="KW-0378">Hydrolase</keyword>
<accession>A0A1R0XPC8</accession>
<dbReference type="Pfam" id="PF07687">
    <property type="entry name" value="M20_dimer"/>
    <property type="match status" value="1"/>
</dbReference>
<dbReference type="NCBIfam" id="TIGR01891">
    <property type="entry name" value="amidohydrolases"/>
    <property type="match status" value="1"/>
</dbReference>
<comment type="cofactor">
    <cofactor evidence="1">
        <name>Mn(2+)</name>
        <dbReference type="ChEBI" id="CHEBI:29035"/>
    </cofactor>
    <text evidence="1">The Mn(2+) ion enhances activity.</text>
</comment>
<gene>
    <name evidence="3" type="ORF">BSK52_23505</name>
</gene>
<evidence type="ECO:0000259" key="2">
    <source>
        <dbReference type="Pfam" id="PF07687"/>
    </source>
</evidence>
<dbReference type="GO" id="GO:0046872">
    <property type="term" value="F:metal ion binding"/>
    <property type="evidence" value="ECO:0007669"/>
    <property type="project" value="UniProtKB-KW"/>
</dbReference>
<keyword evidence="1" id="KW-0479">Metal-binding</keyword>
<dbReference type="InterPro" id="IPR036264">
    <property type="entry name" value="Bact_exopeptidase_dim_dom"/>
</dbReference>
<keyword evidence="1" id="KW-0464">Manganese</keyword>
<dbReference type="AlphaFoldDB" id="A0A1R0XPC8"/>
<comment type="caution">
    <text evidence="3">The sequence shown here is derived from an EMBL/GenBank/DDBJ whole genome shotgun (WGS) entry which is preliminary data.</text>
</comment>
<dbReference type="GO" id="GO:0016787">
    <property type="term" value="F:hydrolase activity"/>
    <property type="evidence" value="ECO:0007669"/>
    <property type="project" value="UniProtKB-KW"/>
</dbReference>
<dbReference type="Pfam" id="PF01546">
    <property type="entry name" value="Peptidase_M20"/>
    <property type="match status" value="1"/>
</dbReference>
<dbReference type="Proteomes" id="UP000187439">
    <property type="component" value="Unassembled WGS sequence"/>
</dbReference>
<dbReference type="InterPro" id="IPR017439">
    <property type="entry name" value="Amidohydrolase"/>
</dbReference>
<organism evidence="3 4">
    <name type="scientific">Paenibacillus odorifer</name>
    <dbReference type="NCBI Taxonomy" id="189426"/>
    <lineage>
        <taxon>Bacteria</taxon>
        <taxon>Bacillati</taxon>
        <taxon>Bacillota</taxon>
        <taxon>Bacilli</taxon>
        <taxon>Bacillales</taxon>
        <taxon>Paenibacillaceae</taxon>
        <taxon>Paenibacillus</taxon>
    </lineage>
</organism>
<dbReference type="Gene3D" id="3.40.630.10">
    <property type="entry name" value="Zn peptidases"/>
    <property type="match status" value="1"/>
</dbReference>
<feature type="binding site" evidence="1">
    <location>
        <position position="108"/>
    </location>
    <ligand>
        <name>Mn(2+)</name>
        <dbReference type="ChEBI" id="CHEBI:29035"/>
        <label>2</label>
    </ligand>
</feature>
<dbReference type="EMBL" id="MPTC01000027">
    <property type="protein sequence ID" value="OMD36812.1"/>
    <property type="molecule type" value="Genomic_DNA"/>
</dbReference>
<feature type="binding site" evidence="1">
    <location>
        <position position="142"/>
    </location>
    <ligand>
        <name>Mn(2+)</name>
        <dbReference type="ChEBI" id="CHEBI:29035"/>
        <label>2</label>
    </ligand>
</feature>
<dbReference type="OrthoDB" id="9776731at2"/>
<sequence>MMHYAGQLQDEMIEYRRDLHAHPELLYDVVRTSNKVAELLEEWGITVRRNVGKHFGMGVVGLLQGLADNGNSGPTLLLRADMDALPIQECNELPYKSVNDGIMHACGHDAHTAMLLGAARTLAAFRERLIGTIIFVFQPAEEGAVKSPLDGRLLSGGRDLIEDNLLEGVDYAYALHVMPELPVGMLGIPPHDAMAASSHFKVEFQGTSGHHSAPHRAVDAIQMAARYIGEINGMMANRIDPQEAAVLAFGTLQAGTAVNVIAEHSVLTGTFRAFTKTTVAAITNGLQRHASAIAESYGGKYKLELREGIAVVNNAEAVQQVLHAARAVLGEDQVILLEQPSLAGEDFGWYLEKVPGAFAFIGCGNKEKGILHSIHQPQFNIDEAMLGHGASILVRLAIQHNGSAISEKT</sequence>
<dbReference type="InterPro" id="IPR002933">
    <property type="entry name" value="Peptidase_M20"/>
</dbReference>